<evidence type="ECO:0000259" key="2">
    <source>
        <dbReference type="PROSITE" id="PS50404"/>
    </source>
</evidence>
<dbReference type="EMBL" id="JAKKPZ010000054">
    <property type="protein sequence ID" value="KAI1705655.1"/>
    <property type="molecule type" value="Genomic_DNA"/>
</dbReference>
<evidence type="ECO:0000313" key="5">
    <source>
        <dbReference type="Proteomes" id="UP001201812"/>
    </source>
</evidence>
<name>A0AAD4MYL0_9BILA</name>
<dbReference type="SUPFAM" id="SSF52833">
    <property type="entry name" value="Thioredoxin-like"/>
    <property type="match status" value="1"/>
</dbReference>
<comment type="caution">
    <text evidence="4">The sequence shown here is derived from an EMBL/GenBank/DDBJ whole genome shotgun (WGS) entry which is preliminary data.</text>
</comment>
<organism evidence="4 5">
    <name type="scientific">Ditylenchus destructor</name>
    <dbReference type="NCBI Taxonomy" id="166010"/>
    <lineage>
        <taxon>Eukaryota</taxon>
        <taxon>Metazoa</taxon>
        <taxon>Ecdysozoa</taxon>
        <taxon>Nematoda</taxon>
        <taxon>Chromadorea</taxon>
        <taxon>Rhabditida</taxon>
        <taxon>Tylenchina</taxon>
        <taxon>Tylenchomorpha</taxon>
        <taxon>Sphaerularioidea</taxon>
        <taxon>Anguinidae</taxon>
        <taxon>Anguininae</taxon>
        <taxon>Ditylenchus</taxon>
    </lineage>
</organism>
<dbReference type="Pfam" id="PF14497">
    <property type="entry name" value="GST_C_3"/>
    <property type="match status" value="1"/>
</dbReference>
<proteinExistence type="predicted"/>
<dbReference type="InterPro" id="IPR004046">
    <property type="entry name" value="GST_C"/>
</dbReference>
<evidence type="ECO:0000313" key="4">
    <source>
        <dbReference type="EMBL" id="KAI1705655.1"/>
    </source>
</evidence>
<dbReference type="Gene3D" id="3.40.30.10">
    <property type="entry name" value="Glutaredoxin"/>
    <property type="match status" value="1"/>
</dbReference>
<dbReference type="InterPro" id="IPR036249">
    <property type="entry name" value="Thioredoxin-like_sf"/>
</dbReference>
<dbReference type="CDD" id="cd03039">
    <property type="entry name" value="GST_N_Sigma_like"/>
    <property type="match status" value="1"/>
</dbReference>
<reference evidence="4" key="1">
    <citation type="submission" date="2022-01" db="EMBL/GenBank/DDBJ databases">
        <title>Genome Sequence Resource for Two Populations of Ditylenchus destructor, the Migratory Endoparasitic Phytonematode.</title>
        <authorList>
            <person name="Zhang H."/>
            <person name="Lin R."/>
            <person name="Xie B."/>
        </authorList>
    </citation>
    <scope>NUCLEOTIDE SEQUENCE</scope>
    <source>
        <strain evidence="4">BazhouSP</strain>
    </source>
</reference>
<dbReference type="InterPro" id="IPR040079">
    <property type="entry name" value="Glutathione_S-Trfase"/>
</dbReference>
<dbReference type="AlphaFoldDB" id="A0AAD4MYL0"/>
<dbReference type="PROSITE" id="PS50405">
    <property type="entry name" value="GST_CTER"/>
    <property type="match status" value="1"/>
</dbReference>
<dbReference type="InterPro" id="IPR010987">
    <property type="entry name" value="Glutathione-S-Trfase_C-like"/>
</dbReference>
<evidence type="ECO:0000256" key="1">
    <source>
        <dbReference type="SAM" id="MobiDB-lite"/>
    </source>
</evidence>
<evidence type="ECO:0000259" key="3">
    <source>
        <dbReference type="PROSITE" id="PS50405"/>
    </source>
</evidence>
<dbReference type="Pfam" id="PF02798">
    <property type="entry name" value="GST_N"/>
    <property type="match status" value="1"/>
</dbReference>
<dbReference type="InterPro" id="IPR036282">
    <property type="entry name" value="Glutathione-S-Trfase_C_sf"/>
</dbReference>
<dbReference type="PANTHER" id="PTHR11571:SF256">
    <property type="entry name" value="GST C-TERMINAL DOMAIN-CONTAINING PROTEIN-RELATED"/>
    <property type="match status" value="1"/>
</dbReference>
<feature type="compositionally biased region" description="Polar residues" evidence="1">
    <location>
        <begin position="1"/>
        <end position="17"/>
    </location>
</feature>
<dbReference type="InterPro" id="IPR004045">
    <property type="entry name" value="Glutathione_S-Trfase_N"/>
</dbReference>
<dbReference type="InterPro" id="IPR050213">
    <property type="entry name" value="GST_superfamily"/>
</dbReference>
<protein>
    <submittedName>
        <fullName evidence="4">Glutathione S-transferase 8</fullName>
    </submittedName>
</protein>
<dbReference type="PROSITE" id="PS50404">
    <property type="entry name" value="GST_NTER"/>
    <property type="match status" value="1"/>
</dbReference>
<dbReference type="GO" id="GO:0006749">
    <property type="term" value="P:glutathione metabolic process"/>
    <property type="evidence" value="ECO:0007669"/>
    <property type="project" value="TreeGrafter"/>
</dbReference>
<dbReference type="Proteomes" id="UP001201812">
    <property type="component" value="Unassembled WGS sequence"/>
</dbReference>
<dbReference type="SUPFAM" id="SSF47616">
    <property type="entry name" value="GST C-terminal domain-like"/>
    <property type="match status" value="1"/>
</dbReference>
<dbReference type="CDD" id="cd03192">
    <property type="entry name" value="GST_C_Sigma_like"/>
    <property type="match status" value="1"/>
</dbReference>
<accession>A0AAD4MYL0</accession>
<sequence length="232" mass="26733">MKQMSTRRISTKSNNKSLGPGSMTKIQLKYLNLRAKGEPIRLLLTYVQHPFEDVRENFLEYAKYKDKHPLPRLPSLIIDDKLELTYTNVILAYLGRKFGLEPDTDEGKAMAEQLAERIQDYFSFLKPYINCLLGLVPADRLQGLSEQVFIPCCTKDYGLIVEKQLERTNTGYLVGDSLTYVDFYAACFSDFALTYGRADVFDRFPRVQYHCKAVLSLPQLQDYLKNRPDSLC</sequence>
<dbReference type="GO" id="GO:0004364">
    <property type="term" value="F:glutathione transferase activity"/>
    <property type="evidence" value="ECO:0007669"/>
    <property type="project" value="TreeGrafter"/>
</dbReference>
<dbReference type="SFLD" id="SFLDS00019">
    <property type="entry name" value="Glutathione_Transferase_(cytos"/>
    <property type="match status" value="1"/>
</dbReference>
<keyword evidence="5" id="KW-1185">Reference proteome</keyword>
<feature type="domain" description="GST C-terminal" evidence="3">
    <location>
        <begin position="104"/>
        <end position="232"/>
    </location>
</feature>
<dbReference type="PANTHER" id="PTHR11571">
    <property type="entry name" value="GLUTATHIONE S-TRANSFERASE"/>
    <property type="match status" value="1"/>
</dbReference>
<gene>
    <name evidence="4" type="ORF">DdX_13448</name>
</gene>
<dbReference type="Gene3D" id="1.20.1050.10">
    <property type="match status" value="1"/>
</dbReference>
<feature type="domain" description="GST N-terminal" evidence="2">
    <location>
        <begin position="24"/>
        <end position="102"/>
    </location>
</feature>
<feature type="region of interest" description="Disordered" evidence="1">
    <location>
        <begin position="1"/>
        <end position="21"/>
    </location>
</feature>